<proteinExistence type="predicted"/>
<name>A0ABY4EJW8_VITST</name>
<protein>
    <submittedName>
        <fullName evidence="1">Uncharacterized protein</fullName>
    </submittedName>
</protein>
<gene>
    <name evidence="1" type="ORF">LVJ81_06355</name>
</gene>
<evidence type="ECO:0000313" key="2">
    <source>
        <dbReference type="Proteomes" id="UP000832034"/>
    </source>
</evidence>
<reference evidence="1" key="2">
    <citation type="journal article" date="2022" name="Res Sq">
        <title>Evolution of multicellular longitudinally dividing oral cavity symbionts (Neisseriaceae).</title>
        <authorList>
            <person name="Nyongesa S."/>
            <person name="Weber P."/>
            <person name="Bernet E."/>
            <person name="Pullido F."/>
            <person name="Nieckarz M."/>
            <person name="Delaby M."/>
            <person name="Nieves C."/>
            <person name="Viehboeck T."/>
            <person name="Krause N."/>
            <person name="Rivera-Millot A."/>
            <person name="Nakamura A."/>
            <person name="Vischer N."/>
            <person name="VanNieuwenhze M."/>
            <person name="Brun Y."/>
            <person name="Cava F."/>
            <person name="Bulgheresi S."/>
            <person name="Veyrier F."/>
        </authorList>
    </citation>
    <scope>NUCLEOTIDE SEQUENCE</scope>
    <source>
        <strain evidence="1">SAG 1488-6</strain>
    </source>
</reference>
<accession>A0ABY4EJW8</accession>
<dbReference type="Proteomes" id="UP000832034">
    <property type="component" value="Chromosome"/>
</dbReference>
<sequence>MYEESKQRAIKHGYIRYENYLGYNGEVYVKNKKIWIHNIEALKHELGYTNDNNLIELGYNVDDYYRYNV</sequence>
<keyword evidence="2" id="KW-1185">Reference proteome</keyword>
<reference evidence="1" key="1">
    <citation type="submission" date="2021-12" db="EMBL/GenBank/DDBJ databases">
        <authorList>
            <person name="Veyrier F.J."/>
        </authorList>
    </citation>
    <scope>NUCLEOTIDE SEQUENCE</scope>
    <source>
        <strain evidence="1">SAG 1488-6</strain>
    </source>
</reference>
<organism evidence="1 2">
    <name type="scientific">Vitreoscilla stercoraria</name>
    <dbReference type="NCBI Taxonomy" id="61"/>
    <lineage>
        <taxon>Bacteria</taxon>
        <taxon>Pseudomonadati</taxon>
        <taxon>Pseudomonadota</taxon>
        <taxon>Betaproteobacteria</taxon>
        <taxon>Neisseriales</taxon>
        <taxon>Neisseriaceae</taxon>
        <taxon>Vitreoscilla</taxon>
    </lineage>
</organism>
<dbReference type="EMBL" id="CP091512">
    <property type="protein sequence ID" value="UOO93642.1"/>
    <property type="molecule type" value="Genomic_DNA"/>
</dbReference>
<dbReference type="RefSeq" id="WP_019957852.1">
    <property type="nucleotide sequence ID" value="NZ_CP091512.1"/>
</dbReference>
<evidence type="ECO:0000313" key="1">
    <source>
        <dbReference type="EMBL" id="UOO93642.1"/>
    </source>
</evidence>